<dbReference type="Proteomes" id="UP001430953">
    <property type="component" value="Unassembled WGS sequence"/>
</dbReference>
<dbReference type="AlphaFoldDB" id="A0AAW2EMN2"/>
<keyword evidence="2" id="KW-1185">Reference proteome</keyword>
<reference evidence="1 2" key="1">
    <citation type="submission" date="2023-03" db="EMBL/GenBank/DDBJ databases">
        <title>High recombination rates correlate with genetic variation in Cardiocondyla obscurior ants.</title>
        <authorList>
            <person name="Errbii M."/>
        </authorList>
    </citation>
    <scope>NUCLEOTIDE SEQUENCE [LARGE SCALE GENOMIC DNA]</scope>
    <source>
        <strain evidence="1">Alpha-2009</strain>
        <tissue evidence="1">Whole body</tissue>
    </source>
</reference>
<gene>
    <name evidence="1" type="ORF">PUN28_017335</name>
</gene>
<sequence>MDTYARSERSPRPYRSLAFATVTRAGGGGSALPTPRNVLVVSCCSLYVSYAKLCPIVQLHAHAINYDNARIRETARLTRSNIYIHIRNRSALVSVARVQHRV</sequence>
<dbReference type="EMBL" id="JADYXP020000020">
    <property type="protein sequence ID" value="KAL0104538.1"/>
    <property type="molecule type" value="Genomic_DNA"/>
</dbReference>
<comment type="caution">
    <text evidence="1">The sequence shown here is derived from an EMBL/GenBank/DDBJ whole genome shotgun (WGS) entry which is preliminary data.</text>
</comment>
<evidence type="ECO:0000313" key="1">
    <source>
        <dbReference type="EMBL" id="KAL0104538.1"/>
    </source>
</evidence>
<accession>A0AAW2EMN2</accession>
<name>A0AAW2EMN2_9HYME</name>
<proteinExistence type="predicted"/>
<organism evidence="1 2">
    <name type="scientific">Cardiocondyla obscurior</name>
    <dbReference type="NCBI Taxonomy" id="286306"/>
    <lineage>
        <taxon>Eukaryota</taxon>
        <taxon>Metazoa</taxon>
        <taxon>Ecdysozoa</taxon>
        <taxon>Arthropoda</taxon>
        <taxon>Hexapoda</taxon>
        <taxon>Insecta</taxon>
        <taxon>Pterygota</taxon>
        <taxon>Neoptera</taxon>
        <taxon>Endopterygota</taxon>
        <taxon>Hymenoptera</taxon>
        <taxon>Apocrita</taxon>
        <taxon>Aculeata</taxon>
        <taxon>Formicoidea</taxon>
        <taxon>Formicidae</taxon>
        <taxon>Myrmicinae</taxon>
        <taxon>Cardiocondyla</taxon>
    </lineage>
</organism>
<evidence type="ECO:0000313" key="2">
    <source>
        <dbReference type="Proteomes" id="UP001430953"/>
    </source>
</evidence>
<protein>
    <submittedName>
        <fullName evidence="1">Uncharacterized protein</fullName>
    </submittedName>
</protein>